<dbReference type="EMBL" id="JADAQX010000170">
    <property type="protein sequence ID" value="KAF8821518.1"/>
    <property type="molecule type" value="Genomic_DNA"/>
</dbReference>
<evidence type="ECO:0008006" key="3">
    <source>
        <dbReference type="Google" id="ProtNLM"/>
    </source>
</evidence>
<comment type="caution">
    <text evidence="1">The sequence shown here is derived from an EMBL/GenBank/DDBJ whole genome shotgun (WGS) entry which is preliminary data.</text>
</comment>
<gene>
    <name evidence="1" type="ORF">IE077_001938</name>
</gene>
<evidence type="ECO:0000313" key="1">
    <source>
        <dbReference type="EMBL" id="KAF8821518.1"/>
    </source>
</evidence>
<sequence length="178" mass="20128">MIGRQVQLADAEVRKWKLDKGTFYRGKVLHSVIDSRHKKPPGFISRIMSVKLSSLCLFDDSKDESPLVHLRAHKVTKTLAEPDFREIKISYSAGVEGNEELHTLKFADADEYERWFYALQYAGFIKHQSEGLQREGTTKFLVDIFVPNGIGPDGAPTPTEQQNALVSLSILIETFFEG</sequence>
<reference evidence="1 2" key="1">
    <citation type="journal article" date="2020" name="bioRxiv">
        <title>Metabolic contributions of an alphaproteobacterial endosymbiont in the apicomplexan Cardiosporidium cionae.</title>
        <authorList>
            <person name="Hunter E.S."/>
            <person name="Paight C.J."/>
            <person name="Lane C.E."/>
        </authorList>
    </citation>
    <scope>NUCLEOTIDE SEQUENCE [LARGE SCALE GENOMIC DNA]</scope>
    <source>
        <strain evidence="1">ESH_2018</strain>
    </source>
</reference>
<evidence type="ECO:0000313" key="2">
    <source>
        <dbReference type="Proteomes" id="UP000823046"/>
    </source>
</evidence>
<keyword evidence="2" id="KW-1185">Reference proteome</keyword>
<protein>
    <recommendedName>
        <fullName evidence="3">PH domain-containing protein</fullName>
    </recommendedName>
</protein>
<name>A0ABQ7JBY7_9APIC</name>
<organism evidence="1 2">
    <name type="scientific">Cardiosporidium cionae</name>
    <dbReference type="NCBI Taxonomy" id="476202"/>
    <lineage>
        <taxon>Eukaryota</taxon>
        <taxon>Sar</taxon>
        <taxon>Alveolata</taxon>
        <taxon>Apicomplexa</taxon>
        <taxon>Aconoidasida</taxon>
        <taxon>Nephromycida</taxon>
        <taxon>Cardiosporidium</taxon>
    </lineage>
</organism>
<accession>A0ABQ7JBY7</accession>
<proteinExistence type="predicted"/>
<dbReference type="Proteomes" id="UP000823046">
    <property type="component" value="Unassembled WGS sequence"/>
</dbReference>